<evidence type="ECO:0000313" key="2">
    <source>
        <dbReference type="EMBL" id="RKG35223.1"/>
    </source>
</evidence>
<dbReference type="EMBL" id="RAXT01000064">
    <property type="protein sequence ID" value="RKG35223.1"/>
    <property type="molecule type" value="Genomic_DNA"/>
</dbReference>
<accession>A0A3A8F3C7</accession>
<protein>
    <submittedName>
        <fullName evidence="2">DUF2235 domain-containing protein</fullName>
    </submittedName>
</protein>
<comment type="caution">
    <text evidence="2">The sequence shown here is derived from an EMBL/GenBank/DDBJ whole genome shotgun (WGS) entry which is preliminary data.</text>
</comment>
<dbReference type="Proteomes" id="UP000280405">
    <property type="component" value="Unassembled WGS sequence"/>
</dbReference>
<dbReference type="AlphaFoldDB" id="A0A3A8F3C7"/>
<reference evidence="2 3" key="1">
    <citation type="submission" date="2018-09" db="EMBL/GenBank/DDBJ databases">
        <title>The draft genome of Acinetobacter spp. strains.</title>
        <authorList>
            <person name="Qin J."/>
            <person name="Feng Y."/>
            <person name="Zong Z."/>
        </authorList>
    </citation>
    <scope>NUCLEOTIDE SEQUENCE [LARGE SCALE GENOMIC DNA]</scope>
    <source>
        <strain evidence="2 3">WCHAc060115</strain>
    </source>
</reference>
<dbReference type="InterPro" id="IPR018712">
    <property type="entry name" value="Tle1-like_cat"/>
</dbReference>
<feature type="domain" description="T6SS Phospholipase effector Tle1-like catalytic" evidence="1">
    <location>
        <begin position="189"/>
        <end position="319"/>
    </location>
</feature>
<feature type="domain" description="T6SS Phospholipase effector Tle1-like catalytic" evidence="1">
    <location>
        <begin position="46"/>
        <end position="177"/>
    </location>
</feature>
<organism evidence="2 3">
    <name type="scientific">Acinetobacter rongchengensis</name>
    <dbReference type="NCBI Taxonomy" id="2419601"/>
    <lineage>
        <taxon>Bacteria</taxon>
        <taxon>Pseudomonadati</taxon>
        <taxon>Pseudomonadota</taxon>
        <taxon>Gammaproteobacteria</taxon>
        <taxon>Moraxellales</taxon>
        <taxon>Moraxellaceae</taxon>
        <taxon>Acinetobacter</taxon>
    </lineage>
</organism>
<proteinExistence type="predicted"/>
<dbReference type="OrthoDB" id="4378831at2"/>
<evidence type="ECO:0000259" key="1">
    <source>
        <dbReference type="Pfam" id="PF09994"/>
    </source>
</evidence>
<sequence length="463" mass="51880">MALPAPKKQDSEENKPGRGVLLAVAQTNKPELSFKDIIVKPVVVNVFFDGTKNNLYNIDARAKYAKQIAEDKSKYESYTNAYSNVAHLFSQRAGESKDNLWVYVEGMGSTKYETDSTIGFAYGSGETGVKTRAESAFAEIQKKYKESNGESAKPNGIVINVFGFSRGAATARHFVHLAKSKPKLFKGWGFSSKQVRFRFVGIFDTVSSFQTMDTMSVGKMAVFGPLTGGIATAVRPNFDNDVKELTLNFVDLDADDKKITKVFHIAAGDEYREYFSLTNIKAAMREGYGYEVIMDGAHSDIGGSYPSGLSNSYHITSEALKAWFLEQGFFTQSQIRSVGKNEYNATRQNIPNDYHKIALKTMRLMTQQYGQIKFKADIETYENRNLTGIIKNLINSHPNAVLKSAAWGKFLDLRLKDKAQIQNLRNQYLHWSAKKTYQGGMTEDLGYSIRLKNGLPYRKIHNG</sequence>
<evidence type="ECO:0000313" key="3">
    <source>
        <dbReference type="Proteomes" id="UP000280405"/>
    </source>
</evidence>
<dbReference type="PANTHER" id="PTHR33840:SF1">
    <property type="entry name" value="TLE1 PHOSPHOLIPASE DOMAIN-CONTAINING PROTEIN"/>
    <property type="match status" value="1"/>
</dbReference>
<dbReference type="RefSeq" id="WP_120385202.1">
    <property type="nucleotide sequence ID" value="NZ_RAXT01000064.1"/>
</dbReference>
<dbReference type="Pfam" id="PF09994">
    <property type="entry name" value="T6SS_Tle1-like_cat"/>
    <property type="match status" value="2"/>
</dbReference>
<name>A0A3A8F3C7_9GAMM</name>
<gene>
    <name evidence="2" type="ORF">D7V20_16895</name>
</gene>
<keyword evidence="3" id="KW-1185">Reference proteome</keyword>
<dbReference type="PANTHER" id="PTHR33840">
    <property type="match status" value="1"/>
</dbReference>